<accession>A0A1M4Y1W4</accession>
<evidence type="ECO:0000313" key="3">
    <source>
        <dbReference type="Proteomes" id="UP000325134"/>
    </source>
</evidence>
<protein>
    <submittedName>
        <fullName evidence="2">DNA-binding domain-containing protein</fullName>
    </submittedName>
</protein>
<evidence type="ECO:0000259" key="1">
    <source>
        <dbReference type="Pfam" id="PF09836"/>
    </source>
</evidence>
<feature type="domain" description="Putative DNA-binding" evidence="1">
    <location>
        <begin position="5"/>
        <end position="95"/>
    </location>
</feature>
<name>A0A1M4Y1W4_9RHOB</name>
<dbReference type="RefSeq" id="WP_149776106.1">
    <property type="nucleotide sequence ID" value="NZ_FQVK01000013.1"/>
</dbReference>
<proteinExistence type="predicted"/>
<sequence length="254" mass="27654">MSVSQSEFRAALLDPAAPVPEGLLDDQARPAGRRFSVYRNNVAVSLTEAMHQAFPVITKLLGPQNMDGLAGIYLRQHPPTSPLMMFYGENFPEFLAGTEQLAHLGYLPDVARLELALRRAYHAADSHPIAPDALAAMPPEDLMQARLGFAPAMQLIRSDWPIHAIWRFNTDDGAPKPEPVAQDVLITRPEFDPSPHLLPPGGFDWITAMQAGQTIGRAFEATTARTPAFDLGATLALLLQGSAITSVTIERPET</sequence>
<gene>
    <name evidence="2" type="ORF">SAMN05444279_113104</name>
</gene>
<dbReference type="EMBL" id="FQVK01000013">
    <property type="protein sequence ID" value="SHE99553.1"/>
    <property type="molecule type" value="Genomic_DNA"/>
</dbReference>
<reference evidence="2 3" key="1">
    <citation type="submission" date="2016-11" db="EMBL/GenBank/DDBJ databases">
        <authorList>
            <person name="Varghese N."/>
            <person name="Submissions S."/>
        </authorList>
    </citation>
    <scope>NUCLEOTIDE SEQUENCE [LARGE SCALE GENOMIC DNA]</scope>
    <source>
        <strain evidence="2 3">DSM 29341</strain>
    </source>
</reference>
<dbReference type="OrthoDB" id="4146344at2"/>
<dbReference type="Proteomes" id="UP000325134">
    <property type="component" value="Unassembled WGS sequence"/>
</dbReference>
<dbReference type="Pfam" id="PF09836">
    <property type="entry name" value="DUF2063"/>
    <property type="match status" value="1"/>
</dbReference>
<dbReference type="AlphaFoldDB" id="A0A1M4Y1W4"/>
<dbReference type="InterPro" id="IPR018640">
    <property type="entry name" value="DUF2063"/>
</dbReference>
<evidence type="ECO:0000313" key="2">
    <source>
        <dbReference type="EMBL" id="SHE99553.1"/>
    </source>
</evidence>
<keyword evidence="2" id="KW-0238">DNA-binding</keyword>
<keyword evidence="3" id="KW-1185">Reference proteome</keyword>
<dbReference type="Gene3D" id="1.10.150.690">
    <property type="entry name" value="DUF2063"/>
    <property type="match status" value="1"/>
</dbReference>
<organism evidence="2 3">
    <name type="scientific">Ruegeria intermedia</name>
    <dbReference type="NCBI Taxonomy" id="996115"/>
    <lineage>
        <taxon>Bacteria</taxon>
        <taxon>Pseudomonadati</taxon>
        <taxon>Pseudomonadota</taxon>
        <taxon>Alphaproteobacteria</taxon>
        <taxon>Rhodobacterales</taxon>
        <taxon>Roseobacteraceae</taxon>
        <taxon>Ruegeria</taxon>
    </lineage>
</organism>
<dbReference type="GO" id="GO:0003677">
    <property type="term" value="F:DNA binding"/>
    <property type="evidence" value="ECO:0007669"/>
    <property type="project" value="UniProtKB-KW"/>
</dbReference>
<dbReference type="InterPro" id="IPR044922">
    <property type="entry name" value="DUF2063_N_sf"/>
</dbReference>